<reference evidence="1 2" key="1">
    <citation type="submission" date="2018-04" db="EMBL/GenBank/DDBJ databases">
        <authorList>
            <person name="Vogel A."/>
        </authorList>
    </citation>
    <scope>NUCLEOTIDE SEQUENCE [LARGE SCALE GENOMIC DNA]</scope>
</reference>
<keyword evidence="2" id="KW-1185">Reference proteome</keyword>
<evidence type="ECO:0000313" key="2">
    <source>
        <dbReference type="Proteomes" id="UP000595140"/>
    </source>
</evidence>
<accession>A0A484N5E2</accession>
<protein>
    <submittedName>
        <fullName evidence="1">Uncharacterized protein</fullName>
    </submittedName>
</protein>
<evidence type="ECO:0000313" key="1">
    <source>
        <dbReference type="EMBL" id="VFQ96049.1"/>
    </source>
</evidence>
<organism evidence="1 2">
    <name type="scientific">Cuscuta campestris</name>
    <dbReference type="NCBI Taxonomy" id="132261"/>
    <lineage>
        <taxon>Eukaryota</taxon>
        <taxon>Viridiplantae</taxon>
        <taxon>Streptophyta</taxon>
        <taxon>Embryophyta</taxon>
        <taxon>Tracheophyta</taxon>
        <taxon>Spermatophyta</taxon>
        <taxon>Magnoliopsida</taxon>
        <taxon>eudicotyledons</taxon>
        <taxon>Gunneridae</taxon>
        <taxon>Pentapetalae</taxon>
        <taxon>asterids</taxon>
        <taxon>lamiids</taxon>
        <taxon>Solanales</taxon>
        <taxon>Convolvulaceae</taxon>
        <taxon>Cuscuteae</taxon>
        <taxon>Cuscuta</taxon>
        <taxon>Cuscuta subgen. Grammica</taxon>
        <taxon>Cuscuta sect. Cleistogrammica</taxon>
    </lineage>
</organism>
<proteinExistence type="predicted"/>
<dbReference type="Proteomes" id="UP000595140">
    <property type="component" value="Unassembled WGS sequence"/>
</dbReference>
<sequence>MIGYKHVMHQWAVNMIEIVFHISILCYTIGSSSVSPSGRRHNRPASLVLLCPLATVERIELVTPECSMPLTSVLLILICLHCILEFPQMTRQPGPSFHVDVFWSAHELGSSGELGSAHVLG</sequence>
<gene>
    <name evidence="1" type="ORF">CCAM_LOCUS37825</name>
</gene>
<dbReference type="EMBL" id="OOIL02005825">
    <property type="protein sequence ID" value="VFQ96049.1"/>
    <property type="molecule type" value="Genomic_DNA"/>
</dbReference>
<name>A0A484N5E2_9ASTE</name>
<dbReference type="AlphaFoldDB" id="A0A484N5E2"/>